<evidence type="ECO:0000313" key="4">
    <source>
        <dbReference type="EMBL" id="SFM54335.1"/>
    </source>
</evidence>
<dbReference type="Proteomes" id="UP000199144">
    <property type="component" value="Unassembled WGS sequence"/>
</dbReference>
<evidence type="ECO:0000256" key="2">
    <source>
        <dbReference type="PIRSR" id="PIRSR006386-1"/>
    </source>
</evidence>
<dbReference type="InterPro" id="IPR044087">
    <property type="entry name" value="NahD-like"/>
</dbReference>
<dbReference type="InterPro" id="IPR036249">
    <property type="entry name" value="Thioredoxin-like_sf"/>
</dbReference>
<dbReference type="RefSeq" id="WP_093095550.1">
    <property type="nucleotide sequence ID" value="NZ_FOTQ01000008.1"/>
</dbReference>
<keyword evidence="1 4" id="KW-0413">Isomerase</keyword>
<dbReference type="InterPro" id="IPR014440">
    <property type="entry name" value="HCCAis_GSTk"/>
</dbReference>
<feature type="active site" description="Nucleophile" evidence="2">
    <location>
        <position position="13"/>
    </location>
</feature>
<dbReference type="Gene3D" id="3.40.30.10">
    <property type="entry name" value="Glutaredoxin"/>
    <property type="match status" value="1"/>
</dbReference>
<accession>A0A1I4RQ63</accession>
<dbReference type="EMBL" id="FOTQ01000008">
    <property type="protein sequence ID" value="SFM54335.1"/>
    <property type="molecule type" value="Genomic_DNA"/>
</dbReference>
<dbReference type="GO" id="GO:0006749">
    <property type="term" value="P:glutathione metabolic process"/>
    <property type="evidence" value="ECO:0007669"/>
    <property type="project" value="TreeGrafter"/>
</dbReference>
<dbReference type="GO" id="GO:0004602">
    <property type="term" value="F:glutathione peroxidase activity"/>
    <property type="evidence" value="ECO:0007669"/>
    <property type="project" value="TreeGrafter"/>
</dbReference>
<dbReference type="GO" id="GO:0004364">
    <property type="term" value="F:glutathione transferase activity"/>
    <property type="evidence" value="ECO:0007669"/>
    <property type="project" value="TreeGrafter"/>
</dbReference>
<dbReference type="GO" id="GO:1901170">
    <property type="term" value="P:naphthalene catabolic process"/>
    <property type="evidence" value="ECO:0007669"/>
    <property type="project" value="InterPro"/>
</dbReference>
<proteinExistence type="inferred from homology"/>
<dbReference type="InterPro" id="IPR001853">
    <property type="entry name" value="DSBA-like_thioredoxin_dom"/>
</dbReference>
<dbReference type="InterPro" id="IPR051924">
    <property type="entry name" value="GST_Kappa/NadH"/>
</dbReference>
<evidence type="ECO:0000256" key="1">
    <source>
        <dbReference type="PIRNR" id="PIRNR006386"/>
    </source>
</evidence>
<gene>
    <name evidence="4" type="ORF">SAMN04488042_108172</name>
</gene>
<dbReference type="PANTHER" id="PTHR42943:SF2">
    <property type="entry name" value="GLUTATHIONE S-TRANSFERASE KAPPA 1"/>
    <property type="match status" value="1"/>
</dbReference>
<dbReference type="Pfam" id="PF01323">
    <property type="entry name" value="DSBA"/>
    <property type="match status" value="1"/>
</dbReference>
<evidence type="ECO:0000313" key="5">
    <source>
        <dbReference type="Proteomes" id="UP000199144"/>
    </source>
</evidence>
<comment type="catalytic activity">
    <reaction evidence="1">
        <text>2-hydroxychromene-2-carboxylate = (3E)-4-(2-hydroxyphenyl)-2-oxobut-3-enoate</text>
        <dbReference type="Rhea" id="RHEA:27401"/>
        <dbReference type="ChEBI" id="CHEBI:59350"/>
        <dbReference type="ChEBI" id="CHEBI:59353"/>
        <dbReference type="EC" id="5.99.1.4"/>
    </reaction>
</comment>
<dbReference type="AlphaFoldDB" id="A0A1I4RQ63"/>
<dbReference type="PANTHER" id="PTHR42943">
    <property type="entry name" value="GLUTATHIONE S-TRANSFERASE KAPPA"/>
    <property type="match status" value="1"/>
</dbReference>
<dbReference type="OrthoDB" id="5244108at2"/>
<organism evidence="4 5">
    <name type="scientific">Shimia aestuarii</name>
    <dbReference type="NCBI Taxonomy" id="254406"/>
    <lineage>
        <taxon>Bacteria</taxon>
        <taxon>Pseudomonadati</taxon>
        <taxon>Pseudomonadota</taxon>
        <taxon>Alphaproteobacteria</taxon>
        <taxon>Rhodobacterales</taxon>
        <taxon>Roseobacteraceae</taxon>
    </lineage>
</organism>
<name>A0A1I4RQ63_9RHOB</name>
<dbReference type="SUPFAM" id="SSF52833">
    <property type="entry name" value="Thioredoxin-like"/>
    <property type="match status" value="1"/>
</dbReference>
<comment type="similarity">
    <text evidence="1">Belongs to the GST superfamily. NadH family.</text>
</comment>
<keyword evidence="5" id="KW-1185">Reference proteome</keyword>
<dbReference type="EC" id="5.99.1.4" evidence="1"/>
<sequence>MKGQIDFWFSLGSTYTYLSVMRCSEICSRNDVSTRWRPFQLKTILDELGGLPFKEGSPKTAYMWHDLARKSSKLGLKPILPAPYPNPQAHLANRMARIGLDFGWGEDFIQAYYRKWFETKHGGMEEPDLIGCLEVVGQDANSIMEMAKSPETVARLDAETDEARALGIFGVPTFVVGKELFWGNDRLEDAIDYCKMR</sequence>
<dbReference type="CDD" id="cd03022">
    <property type="entry name" value="DsbA_HCCA_Iso"/>
    <property type="match status" value="1"/>
</dbReference>
<dbReference type="GO" id="GO:0018845">
    <property type="term" value="F:2-hydroxychromene-2-carboxylate isomerase activity"/>
    <property type="evidence" value="ECO:0007669"/>
    <property type="project" value="UniProtKB-UniRule"/>
</dbReference>
<protein>
    <recommendedName>
        <fullName evidence="1">2-hydroxychromene-2-carboxylate isomerase</fullName>
        <ecNumber evidence="1">5.99.1.4</ecNumber>
    </recommendedName>
</protein>
<evidence type="ECO:0000259" key="3">
    <source>
        <dbReference type="Pfam" id="PF01323"/>
    </source>
</evidence>
<reference evidence="4 5" key="1">
    <citation type="submission" date="2016-10" db="EMBL/GenBank/DDBJ databases">
        <authorList>
            <person name="de Groot N.N."/>
        </authorList>
    </citation>
    <scope>NUCLEOTIDE SEQUENCE [LARGE SCALE GENOMIC DNA]</scope>
    <source>
        <strain evidence="4 5">DSM 15283</strain>
    </source>
</reference>
<feature type="domain" description="DSBA-like thioredoxin" evidence="3">
    <location>
        <begin position="4"/>
        <end position="189"/>
    </location>
</feature>
<dbReference type="PIRSF" id="PIRSF006386">
    <property type="entry name" value="HCCAis_GSTk"/>
    <property type="match status" value="1"/>
</dbReference>